<gene>
    <name evidence="1" type="ORF">I4I82_19925</name>
</gene>
<evidence type="ECO:0000313" key="1">
    <source>
        <dbReference type="EMBL" id="MBW0129934.1"/>
    </source>
</evidence>
<proteinExistence type="predicted"/>
<reference evidence="1 2" key="1">
    <citation type="submission" date="2020-11" db="EMBL/GenBank/DDBJ databases">
        <title>Pseudonocardia abyssalis sp. nov. and Pseudonocardia oceani sp. nov., description and phylogenomic analysis of two novel actinomycetes isolated from the deep Southern Ocean.</title>
        <authorList>
            <person name="Parra J."/>
        </authorList>
    </citation>
    <scope>NUCLEOTIDE SEQUENCE [LARGE SCALE GENOMIC DNA]</scope>
    <source>
        <strain evidence="2">KRD185</strain>
    </source>
</reference>
<accession>A0ABS6UCN9</accession>
<sequence>MLDGNADLLAGPVTYDTEVTMTGESTFVEKGELVVGDRPMSIDSVGDGVLEPSARAGVLQGAVLWRVEGWSPDGAVRGLLATSFMLEPGTGRSSENQVLRLFVAD</sequence>
<dbReference type="RefSeq" id="WP_218594140.1">
    <property type="nucleotide sequence ID" value="NZ_JADQDE010000419.1"/>
</dbReference>
<evidence type="ECO:0000313" key="2">
    <source>
        <dbReference type="Proteomes" id="UP000694300"/>
    </source>
</evidence>
<keyword evidence="2" id="KW-1185">Reference proteome</keyword>
<dbReference type="Proteomes" id="UP000694300">
    <property type="component" value="Unassembled WGS sequence"/>
</dbReference>
<protein>
    <recommendedName>
        <fullName evidence="3">Allene oxide cyclase barrel-like domain-containing protein</fullName>
    </recommendedName>
</protein>
<name>A0ABS6UCN9_9PSEU</name>
<comment type="caution">
    <text evidence="1">The sequence shown here is derived from an EMBL/GenBank/DDBJ whole genome shotgun (WGS) entry which is preliminary data.</text>
</comment>
<organism evidence="1 2">
    <name type="scientific">Pseudonocardia oceani</name>
    <dbReference type="NCBI Taxonomy" id="2792013"/>
    <lineage>
        <taxon>Bacteria</taxon>
        <taxon>Bacillati</taxon>
        <taxon>Actinomycetota</taxon>
        <taxon>Actinomycetes</taxon>
        <taxon>Pseudonocardiales</taxon>
        <taxon>Pseudonocardiaceae</taxon>
        <taxon>Pseudonocardia</taxon>
    </lineage>
</organism>
<evidence type="ECO:0008006" key="3">
    <source>
        <dbReference type="Google" id="ProtNLM"/>
    </source>
</evidence>
<dbReference type="EMBL" id="JADQDF010000001">
    <property type="protein sequence ID" value="MBW0129934.1"/>
    <property type="molecule type" value="Genomic_DNA"/>
</dbReference>